<organism evidence="1 2">
    <name type="scientific">Clostridium perfringens</name>
    <dbReference type="NCBI Taxonomy" id="1502"/>
    <lineage>
        <taxon>Bacteria</taxon>
        <taxon>Bacillati</taxon>
        <taxon>Bacillota</taxon>
        <taxon>Clostridia</taxon>
        <taxon>Eubacteriales</taxon>
        <taxon>Clostridiaceae</taxon>
        <taxon>Clostridium</taxon>
    </lineage>
</organism>
<dbReference type="EMBL" id="JARVUX010000001">
    <property type="protein sequence ID" value="MDH2334598.1"/>
    <property type="molecule type" value="Genomic_DNA"/>
</dbReference>
<dbReference type="Proteomes" id="UP001222958">
    <property type="component" value="Unassembled WGS sequence"/>
</dbReference>
<gene>
    <name evidence="1" type="ORF">QDQ28_00190</name>
</gene>
<dbReference type="RefSeq" id="WP_279856541.1">
    <property type="nucleotide sequence ID" value="NZ_JARVUX010000001.1"/>
</dbReference>
<dbReference type="AlphaFoldDB" id="A0AAP4A3K6"/>
<comment type="caution">
    <text evidence="1">The sequence shown here is derived from an EMBL/GenBank/DDBJ whole genome shotgun (WGS) entry which is preliminary data.</text>
</comment>
<sequence>MENKIREKLIDKIIELIVDTFEAGGIKPTIASVELILEDAKKTLSWIPVSLEAINEQKERMHELLNNPSDDD</sequence>
<evidence type="ECO:0000313" key="2">
    <source>
        <dbReference type="Proteomes" id="UP001222958"/>
    </source>
</evidence>
<reference evidence="1" key="1">
    <citation type="submission" date="2023-04" db="EMBL/GenBank/DDBJ databases">
        <title>Epidemiological investigation of Clostridium perfringens isolated from cattle.</title>
        <authorList>
            <person name="Tian R."/>
        </authorList>
    </citation>
    <scope>NUCLEOTIDE SEQUENCE</scope>
    <source>
        <strain evidence="1">ZWCP172</strain>
    </source>
</reference>
<accession>A0AAP4A3K6</accession>
<proteinExistence type="predicted"/>
<protein>
    <submittedName>
        <fullName evidence="1">Uncharacterized protein</fullName>
    </submittedName>
</protein>
<name>A0AAP4A3K6_CLOPF</name>
<evidence type="ECO:0000313" key="1">
    <source>
        <dbReference type="EMBL" id="MDH2334598.1"/>
    </source>
</evidence>